<accession>A0AAV7MAW4</accession>
<comment type="caution">
    <text evidence="1">The sequence shown here is derived from an EMBL/GenBank/DDBJ whole genome shotgun (WGS) entry which is preliminary data.</text>
</comment>
<keyword evidence="2" id="KW-1185">Reference proteome</keyword>
<dbReference type="AlphaFoldDB" id="A0AAV7MAW4"/>
<evidence type="ECO:0000313" key="2">
    <source>
        <dbReference type="Proteomes" id="UP001066276"/>
    </source>
</evidence>
<name>A0AAV7MAW4_PLEWA</name>
<dbReference type="EMBL" id="JANPWB010000014">
    <property type="protein sequence ID" value="KAJ1099063.1"/>
    <property type="molecule type" value="Genomic_DNA"/>
</dbReference>
<proteinExistence type="predicted"/>
<organism evidence="1 2">
    <name type="scientific">Pleurodeles waltl</name>
    <name type="common">Iberian ribbed newt</name>
    <dbReference type="NCBI Taxonomy" id="8319"/>
    <lineage>
        <taxon>Eukaryota</taxon>
        <taxon>Metazoa</taxon>
        <taxon>Chordata</taxon>
        <taxon>Craniata</taxon>
        <taxon>Vertebrata</taxon>
        <taxon>Euteleostomi</taxon>
        <taxon>Amphibia</taxon>
        <taxon>Batrachia</taxon>
        <taxon>Caudata</taxon>
        <taxon>Salamandroidea</taxon>
        <taxon>Salamandridae</taxon>
        <taxon>Pleurodelinae</taxon>
        <taxon>Pleurodeles</taxon>
    </lineage>
</organism>
<evidence type="ECO:0000313" key="1">
    <source>
        <dbReference type="EMBL" id="KAJ1099063.1"/>
    </source>
</evidence>
<reference evidence="1" key="1">
    <citation type="journal article" date="2022" name="bioRxiv">
        <title>Sequencing and chromosome-scale assembly of the giantPleurodeles waltlgenome.</title>
        <authorList>
            <person name="Brown T."/>
            <person name="Elewa A."/>
            <person name="Iarovenko S."/>
            <person name="Subramanian E."/>
            <person name="Araus A.J."/>
            <person name="Petzold A."/>
            <person name="Susuki M."/>
            <person name="Suzuki K.-i.T."/>
            <person name="Hayashi T."/>
            <person name="Toyoda A."/>
            <person name="Oliveira C."/>
            <person name="Osipova E."/>
            <person name="Leigh N.D."/>
            <person name="Simon A."/>
            <person name="Yun M.H."/>
        </authorList>
    </citation>
    <scope>NUCLEOTIDE SEQUENCE</scope>
    <source>
        <strain evidence="1">20211129_DDA</strain>
        <tissue evidence="1">Liver</tissue>
    </source>
</reference>
<sequence>MRRDHRDASSLRSFPVSHSWDADETHLLQPSWQLRVLPLPRLSTMARPFSVALLSTGHSGIPRPDKLPGAPQTFSVRRTPPAQHALLFLFYQ</sequence>
<dbReference type="Proteomes" id="UP001066276">
    <property type="component" value="Chromosome 10"/>
</dbReference>
<protein>
    <submittedName>
        <fullName evidence="1">Uncharacterized protein</fullName>
    </submittedName>
</protein>
<gene>
    <name evidence="1" type="ORF">NDU88_004167</name>
</gene>